<feature type="transmembrane region" description="Helical" evidence="6">
    <location>
        <begin position="41"/>
        <end position="60"/>
    </location>
</feature>
<keyword evidence="2" id="KW-0813">Transport</keyword>
<dbReference type="InterPro" id="IPR020846">
    <property type="entry name" value="MFS_dom"/>
</dbReference>
<dbReference type="Gene3D" id="1.20.1250.20">
    <property type="entry name" value="MFS general substrate transporter like domains"/>
    <property type="match status" value="1"/>
</dbReference>
<dbReference type="Pfam" id="PF07690">
    <property type="entry name" value="MFS_1"/>
    <property type="match status" value="1"/>
</dbReference>
<name>A0A6G1IVN5_9PLEO</name>
<feature type="transmembrane region" description="Helical" evidence="6">
    <location>
        <begin position="99"/>
        <end position="117"/>
    </location>
</feature>
<organism evidence="8 9">
    <name type="scientific">Lentithecium fluviatile CBS 122367</name>
    <dbReference type="NCBI Taxonomy" id="1168545"/>
    <lineage>
        <taxon>Eukaryota</taxon>
        <taxon>Fungi</taxon>
        <taxon>Dikarya</taxon>
        <taxon>Ascomycota</taxon>
        <taxon>Pezizomycotina</taxon>
        <taxon>Dothideomycetes</taxon>
        <taxon>Pleosporomycetidae</taxon>
        <taxon>Pleosporales</taxon>
        <taxon>Massarineae</taxon>
        <taxon>Lentitheciaceae</taxon>
        <taxon>Lentithecium</taxon>
    </lineage>
</organism>
<dbReference type="Proteomes" id="UP000799291">
    <property type="component" value="Unassembled WGS sequence"/>
</dbReference>
<feature type="transmembrane region" description="Helical" evidence="6">
    <location>
        <begin position="66"/>
        <end position="87"/>
    </location>
</feature>
<feature type="domain" description="Major facilitator superfamily (MFS) profile" evidence="7">
    <location>
        <begin position="1"/>
        <end position="362"/>
    </location>
</feature>
<dbReference type="InterPro" id="IPR005829">
    <property type="entry name" value="Sugar_transporter_CS"/>
</dbReference>
<evidence type="ECO:0000259" key="7">
    <source>
        <dbReference type="PROSITE" id="PS50850"/>
    </source>
</evidence>
<dbReference type="PANTHER" id="PTHR23511">
    <property type="entry name" value="SYNAPTIC VESICLE GLYCOPROTEIN 2"/>
    <property type="match status" value="1"/>
</dbReference>
<proteinExistence type="predicted"/>
<feature type="transmembrane region" description="Helical" evidence="6">
    <location>
        <begin position="334"/>
        <end position="353"/>
    </location>
</feature>
<evidence type="ECO:0000256" key="4">
    <source>
        <dbReference type="ARBA" id="ARBA00022989"/>
    </source>
</evidence>
<dbReference type="InterPro" id="IPR011701">
    <property type="entry name" value="MFS"/>
</dbReference>
<dbReference type="PANTHER" id="PTHR23511:SF3">
    <property type="entry name" value="MAJOR FACILITATOR SUPERFAMILY (MFS) PROFILE DOMAIN-CONTAINING PROTEIN"/>
    <property type="match status" value="1"/>
</dbReference>
<dbReference type="GO" id="GO:0016020">
    <property type="term" value="C:membrane"/>
    <property type="evidence" value="ECO:0007669"/>
    <property type="project" value="UniProtKB-SubCell"/>
</dbReference>
<dbReference type="AlphaFoldDB" id="A0A6G1IVN5"/>
<feature type="transmembrane region" description="Helical" evidence="6">
    <location>
        <begin position="150"/>
        <end position="169"/>
    </location>
</feature>
<dbReference type="PROSITE" id="PS00217">
    <property type="entry name" value="SUGAR_TRANSPORT_2"/>
    <property type="match status" value="1"/>
</dbReference>
<feature type="transmembrane region" description="Helical" evidence="6">
    <location>
        <begin position="15"/>
        <end position="34"/>
    </location>
</feature>
<keyword evidence="3 6" id="KW-0812">Transmembrane</keyword>
<gene>
    <name evidence="8" type="ORF">K458DRAFT_479025</name>
</gene>
<reference evidence="8" key="1">
    <citation type="journal article" date="2020" name="Stud. Mycol.">
        <title>101 Dothideomycetes genomes: a test case for predicting lifestyles and emergence of pathogens.</title>
        <authorList>
            <person name="Haridas S."/>
            <person name="Albert R."/>
            <person name="Binder M."/>
            <person name="Bloem J."/>
            <person name="Labutti K."/>
            <person name="Salamov A."/>
            <person name="Andreopoulos B."/>
            <person name="Baker S."/>
            <person name="Barry K."/>
            <person name="Bills G."/>
            <person name="Bluhm B."/>
            <person name="Cannon C."/>
            <person name="Castanera R."/>
            <person name="Culley D."/>
            <person name="Daum C."/>
            <person name="Ezra D."/>
            <person name="Gonzalez J."/>
            <person name="Henrissat B."/>
            <person name="Kuo A."/>
            <person name="Liang C."/>
            <person name="Lipzen A."/>
            <person name="Lutzoni F."/>
            <person name="Magnuson J."/>
            <person name="Mondo S."/>
            <person name="Nolan M."/>
            <person name="Ohm R."/>
            <person name="Pangilinan J."/>
            <person name="Park H.-J."/>
            <person name="Ramirez L."/>
            <person name="Alfaro M."/>
            <person name="Sun H."/>
            <person name="Tritt A."/>
            <person name="Yoshinaga Y."/>
            <person name="Zwiers L.-H."/>
            <person name="Turgeon B."/>
            <person name="Goodwin S."/>
            <person name="Spatafora J."/>
            <person name="Crous P."/>
            <person name="Grigoriev I."/>
        </authorList>
    </citation>
    <scope>NUCLEOTIDE SEQUENCE</scope>
    <source>
        <strain evidence="8">CBS 122367</strain>
    </source>
</reference>
<evidence type="ECO:0000256" key="2">
    <source>
        <dbReference type="ARBA" id="ARBA00022448"/>
    </source>
</evidence>
<dbReference type="EMBL" id="MU005588">
    <property type="protein sequence ID" value="KAF2682178.1"/>
    <property type="molecule type" value="Genomic_DNA"/>
</dbReference>
<feature type="transmembrane region" description="Helical" evidence="6">
    <location>
        <begin position="258"/>
        <end position="277"/>
    </location>
</feature>
<accession>A0A6G1IVN5</accession>
<evidence type="ECO:0000256" key="5">
    <source>
        <dbReference type="ARBA" id="ARBA00023136"/>
    </source>
</evidence>
<evidence type="ECO:0000313" key="9">
    <source>
        <dbReference type="Proteomes" id="UP000799291"/>
    </source>
</evidence>
<keyword evidence="9" id="KW-1185">Reference proteome</keyword>
<keyword evidence="5 6" id="KW-0472">Membrane</keyword>
<dbReference type="PROSITE" id="PS50850">
    <property type="entry name" value="MFS"/>
    <property type="match status" value="1"/>
</dbReference>
<dbReference type="OrthoDB" id="4139357at2759"/>
<keyword evidence="4 6" id="KW-1133">Transmembrane helix</keyword>
<evidence type="ECO:0000313" key="8">
    <source>
        <dbReference type="EMBL" id="KAF2682178.1"/>
    </source>
</evidence>
<dbReference type="GO" id="GO:0022857">
    <property type="term" value="F:transmembrane transporter activity"/>
    <property type="evidence" value="ECO:0007669"/>
    <property type="project" value="InterPro"/>
</dbReference>
<comment type="subcellular location">
    <subcellularLocation>
        <location evidence="1">Membrane</location>
        <topology evidence="1">Multi-pass membrane protein</topology>
    </subcellularLocation>
</comment>
<protein>
    <submittedName>
        <fullName evidence="8">MFS general substrate transporter</fullName>
    </submittedName>
</protein>
<dbReference type="InterPro" id="IPR036259">
    <property type="entry name" value="MFS_trans_sf"/>
</dbReference>
<evidence type="ECO:0000256" key="6">
    <source>
        <dbReference type="SAM" id="Phobius"/>
    </source>
</evidence>
<sequence length="362" mass="39179">MQQELGFGDDRTGKLFTAFSCGLTPGALIWGILVDIVGRRWAFNLTVLISSIFGLCLAIPDSYSSILVITSFVGFGVGGNTPIDTTITLEFTPQNRRYILPLLSVFQPIGLVVYSAIAPNFSEAGPLAACNAVAGGERCCAEADNMGWRYLLYTLGSVTLCVSFLRFIVFQFQKSPKFLIYRGRDAEAVQVLQHVAKMNGTILGGSAKQLQPTWKETIRLESPRFKLLFSNSQMTRTTILVWLTYIFDYWGFTVDGKPSSLSMSLSIFALTTINTAASNIGLRALKYFLQSMFNAVLYGWTPVDFPAPVRGTAWHLVAQGVHAGGTGGGENGDALLWLAGGVALGCVVTTALLPGRARGRGL</sequence>
<dbReference type="SUPFAM" id="SSF103473">
    <property type="entry name" value="MFS general substrate transporter"/>
    <property type="match status" value="1"/>
</dbReference>
<evidence type="ECO:0000256" key="3">
    <source>
        <dbReference type="ARBA" id="ARBA00022692"/>
    </source>
</evidence>
<evidence type="ECO:0000256" key="1">
    <source>
        <dbReference type="ARBA" id="ARBA00004141"/>
    </source>
</evidence>
<feature type="transmembrane region" description="Helical" evidence="6">
    <location>
        <begin position="234"/>
        <end position="252"/>
    </location>
</feature>